<dbReference type="InterPro" id="IPR013324">
    <property type="entry name" value="RNA_pol_sigma_r3/r4-like"/>
</dbReference>
<dbReference type="GO" id="GO:0006352">
    <property type="term" value="P:DNA-templated transcription initiation"/>
    <property type="evidence" value="ECO:0007669"/>
    <property type="project" value="InterPro"/>
</dbReference>
<dbReference type="Pfam" id="PF04542">
    <property type="entry name" value="Sigma70_r2"/>
    <property type="match status" value="1"/>
</dbReference>
<dbReference type="GO" id="GO:0003677">
    <property type="term" value="F:DNA binding"/>
    <property type="evidence" value="ECO:0007669"/>
    <property type="project" value="UniProtKB-KW"/>
</dbReference>
<organism evidence="9 10">
    <name type="scientific">Echinimonas agarilytica</name>
    <dbReference type="NCBI Taxonomy" id="1215918"/>
    <lineage>
        <taxon>Bacteria</taxon>
        <taxon>Pseudomonadati</taxon>
        <taxon>Pseudomonadota</taxon>
        <taxon>Gammaproteobacteria</taxon>
        <taxon>Alteromonadales</taxon>
        <taxon>Echinimonadaceae</taxon>
        <taxon>Echinimonas</taxon>
    </lineage>
</organism>
<dbReference type="InterPro" id="IPR013325">
    <property type="entry name" value="RNA_pol_sigma_r2"/>
</dbReference>
<dbReference type="PANTHER" id="PTHR43133:SF8">
    <property type="entry name" value="RNA POLYMERASE SIGMA FACTOR HI_1459-RELATED"/>
    <property type="match status" value="1"/>
</dbReference>
<name>A0AA42B7S5_9GAMM</name>
<keyword evidence="2" id="KW-0805">Transcription regulation</keyword>
<evidence type="ECO:0000256" key="3">
    <source>
        <dbReference type="ARBA" id="ARBA00023082"/>
    </source>
</evidence>
<evidence type="ECO:0000259" key="7">
    <source>
        <dbReference type="Pfam" id="PF04542"/>
    </source>
</evidence>
<dbReference type="NCBIfam" id="TIGR02937">
    <property type="entry name" value="sigma70-ECF"/>
    <property type="match status" value="1"/>
</dbReference>
<keyword evidence="4" id="KW-0238">DNA-binding</keyword>
<evidence type="ECO:0000256" key="1">
    <source>
        <dbReference type="ARBA" id="ARBA00010641"/>
    </source>
</evidence>
<evidence type="ECO:0000259" key="8">
    <source>
        <dbReference type="Pfam" id="PF08281"/>
    </source>
</evidence>
<dbReference type="Gene3D" id="1.10.1740.10">
    <property type="match status" value="1"/>
</dbReference>
<dbReference type="EMBL" id="JAMQGP010000004">
    <property type="protein sequence ID" value="MCM2680049.1"/>
    <property type="molecule type" value="Genomic_DNA"/>
</dbReference>
<feature type="compositionally biased region" description="Polar residues" evidence="6">
    <location>
        <begin position="102"/>
        <end position="113"/>
    </location>
</feature>
<dbReference type="Gene3D" id="1.10.10.10">
    <property type="entry name" value="Winged helix-like DNA-binding domain superfamily/Winged helix DNA-binding domain"/>
    <property type="match status" value="1"/>
</dbReference>
<dbReference type="InterPro" id="IPR039425">
    <property type="entry name" value="RNA_pol_sigma-70-like"/>
</dbReference>
<dbReference type="SUPFAM" id="SSF88946">
    <property type="entry name" value="Sigma2 domain of RNA polymerase sigma factors"/>
    <property type="match status" value="1"/>
</dbReference>
<gene>
    <name evidence="9" type="ORF">NAF29_10270</name>
</gene>
<comment type="caution">
    <text evidence="9">The sequence shown here is derived from an EMBL/GenBank/DDBJ whole genome shotgun (WGS) entry which is preliminary data.</text>
</comment>
<evidence type="ECO:0000256" key="4">
    <source>
        <dbReference type="ARBA" id="ARBA00023125"/>
    </source>
</evidence>
<evidence type="ECO:0000256" key="2">
    <source>
        <dbReference type="ARBA" id="ARBA00023015"/>
    </source>
</evidence>
<protein>
    <submittedName>
        <fullName evidence="9">Sigma-70 family RNA polymerase sigma factor</fullName>
    </submittedName>
</protein>
<dbReference type="SUPFAM" id="SSF88659">
    <property type="entry name" value="Sigma3 and sigma4 domains of RNA polymerase sigma factors"/>
    <property type="match status" value="1"/>
</dbReference>
<dbReference type="InterPro" id="IPR007627">
    <property type="entry name" value="RNA_pol_sigma70_r2"/>
</dbReference>
<proteinExistence type="inferred from homology"/>
<accession>A0AA42B7S5</accession>
<keyword evidence="3" id="KW-0731">Sigma factor</keyword>
<dbReference type="Proteomes" id="UP001165393">
    <property type="component" value="Unassembled WGS sequence"/>
</dbReference>
<dbReference type="Pfam" id="PF08281">
    <property type="entry name" value="Sigma70_r4_2"/>
    <property type="match status" value="1"/>
</dbReference>
<dbReference type="InterPro" id="IPR036388">
    <property type="entry name" value="WH-like_DNA-bd_sf"/>
</dbReference>
<evidence type="ECO:0000256" key="6">
    <source>
        <dbReference type="SAM" id="MobiDB-lite"/>
    </source>
</evidence>
<evidence type="ECO:0000313" key="10">
    <source>
        <dbReference type="Proteomes" id="UP001165393"/>
    </source>
</evidence>
<comment type="similarity">
    <text evidence="1">Belongs to the sigma-70 factor family. ECF subfamily.</text>
</comment>
<dbReference type="InterPro" id="IPR014284">
    <property type="entry name" value="RNA_pol_sigma-70_dom"/>
</dbReference>
<keyword evidence="10" id="KW-1185">Reference proteome</keyword>
<dbReference type="PANTHER" id="PTHR43133">
    <property type="entry name" value="RNA POLYMERASE ECF-TYPE SIGMA FACTO"/>
    <property type="match status" value="1"/>
</dbReference>
<feature type="region of interest" description="Disordered" evidence="6">
    <location>
        <begin position="93"/>
        <end position="113"/>
    </location>
</feature>
<feature type="domain" description="RNA polymerase sigma-70 region 2" evidence="7">
    <location>
        <begin position="25"/>
        <end position="89"/>
    </location>
</feature>
<reference evidence="9 10" key="1">
    <citation type="journal article" date="2013" name="Antonie Van Leeuwenhoek">
        <title>Echinimonas agarilytica gen. nov., sp. nov., a new gammaproteobacterium isolated from the sea urchin Strongylocentrotus intermedius.</title>
        <authorList>
            <person name="Nedashkovskaya O.I."/>
            <person name="Stenkova A.M."/>
            <person name="Zhukova N.V."/>
            <person name="Van Trappen S."/>
            <person name="Lee J.S."/>
            <person name="Kim S.B."/>
        </authorList>
    </citation>
    <scope>NUCLEOTIDE SEQUENCE [LARGE SCALE GENOMIC DNA]</scope>
    <source>
        <strain evidence="9 10">KMM 6351</strain>
    </source>
</reference>
<keyword evidence="5" id="KW-0804">Transcription</keyword>
<sequence length="183" mass="21451">MSFRNDDQLMMDYGKRGDTAAFDILYQRYRKPLFGFIRQQLAEAPANEVFQECWEAIIAQASGYHPSGSFRSFIYTICRRRISDYWRKQIPHEQHHDDDSEINSQSSGAPNPEQIQLQQATESIILMCVGKLPKKQQDVFRLKQAGLAVDEISQQLHVSFETIKSRIRASYQQLRICWERHHD</sequence>
<dbReference type="InterPro" id="IPR013249">
    <property type="entry name" value="RNA_pol_sigma70_r4_t2"/>
</dbReference>
<dbReference type="AlphaFoldDB" id="A0AA42B7S5"/>
<dbReference type="RefSeq" id="WP_251261475.1">
    <property type="nucleotide sequence ID" value="NZ_JAMQGP010000004.1"/>
</dbReference>
<evidence type="ECO:0000256" key="5">
    <source>
        <dbReference type="ARBA" id="ARBA00023163"/>
    </source>
</evidence>
<dbReference type="GO" id="GO:0016987">
    <property type="term" value="F:sigma factor activity"/>
    <property type="evidence" value="ECO:0007669"/>
    <property type="project" value="UniProtKB-KW"/>
</dbReference>
<evidence type="ECO:0000313" key="9">
    <source>
        <dbReference type="EMBL" id="MCM2680049.1"/>
    </source>
</evidence>
<feature type="domain" description="RNA polymerase sigma factor 70 region 4 type 2" evidence="8">
    <location>
        <begin position="124"/>
        <end position="173"/>
    </location>
</feature>